<dbReference type="OrthoDB" id="2507795at2759"/>
<organism evidence="2 3">
    <name type="scientific">Crucibulum laeve</name>
    <dbReference type="NCBI Taxonomy" id="68775"/>
    <lineage>
        <taxon>Eukaryota</taxon>
        <taxon>Fungi</taxon>
        <taxon>Dikarya</taxon>
        <taxon>Basidiomycota</taxon>
        <taxon>Agaricomycotina</taxon>
        <taxon>Agaricomycetes</taxon>
        <taxon>Agaricomycetidae</taxon>
        <taxon>Agaricales</taxon>
        <taxon>Agaricineae</taxon>
        <taxon>Nidulariaceae</taxon>
        <taxon>Crucibulum</taxon>
    </lineage>
</organism>
<dbReference type="Proteomes" id="UP000308652">
    <property type="component" value="Unassembled WGS sequence"/>
</dbReference>
<dbReference type="Pfam" id="PF10336">
    <property type="entry name" value="DUF2420"/>
    <property type="match status" value="1"/>
</dbReference>
<feature type="compositionally biased region" description="Acidic residues" evidence="1">
    <location>
        <begin position="761"/>
        <end position="789"/>
    </location>
</feature>
<dbReference type="AlphaFoldDB" id="A0A5C3MFY2"/>
<feature type="compositionally biased region" description="Acidic residues" evidence="1">
    <location>
        <begin position="725"/>
        <end position="738"/>
    </location>
</feature>
<dbReference type="InterPro" id="IPR018822">
    <property type="entry name" value="UPF0646"/>
</dbReference>
<feature type="compositionally biased region" description="Basic and acidic residues" evidence="1">
    <location>
        <begin position="266"/>
        <end position="277"/>
    </location>
</feature>
<evidence type="ECO:0000313" key="2">
    <source>
        <dbReference type="EMBL" id="TFK42778.1"/>
    </source>
</evidence>
<feature type="compositionally biased region" description="Acidic residues" evidence="1">
    <location>
        <begin position="815"/>
        <end position="827"/>
    </location>
</feature>
<feature type="compositionally biased region" description="Acidic residues" evidence="1">
    <location>
        <begin position="702"/>
        <end position="714"/>
    </location>
</feature>
<accession>A0A5C3MFY2</accession>
<feature type="region of interest" description="Disordered" evidence="1">
    <location>
        <begin position="18"/>
        <end position="58"/>
    </location>
</feature>
<gene>
    <name evidence="2" type="ORF">BDQ12DRAFT_719621</name>
</gene>
<feature type="region of interest" description="Disordered" evidence="1">
    <location>
        <begin position="446"/>
        <end position="473"/>
    </location>
</feature>
<feature type="compositionally biased region" description="Acidic residues" evidence="1">
    <location>
        <begin position="623"/>
        <end position="640"/>
    </location>
</feature>
<feature type="compositionally biased region" description="Polar residues" evidence="1">
    <location>
        <begin position="794"/>
        <end position="809"/>
    </location>
</feature>
<evidence type="ECO:0000256" key="1">
    <source>
        <dbReference type="SAM" id="MobiDB-lite"/>
    </source>
</evidence>
<feature type="region of interest" description="Disordered" evidence="1">
    <location>
        <begin position="266"/>
        <end position="298"/>
    </location>
</feature>
<protein>
    <submittedName>
        <fullName evidence="2">Uncharacterized protein</fullName>
    </submittedName>
</protein>
<reference evidence="2 3" key="1">
    <citation type="journal article" date="2019" name="Nat. Ecol. Evol.">
        <title>Megaphylogeny resolves global patterns of mushroom evolution.</title>
        <authorList>
            <person name="Varga T."/>
            <person name="Krizsan K."/>
            <person name="Foldi C."/>
            <person name="Dima B."/>
            <person name="Sanchez-Garcia M."/>
            <person name="Sanchez-Ramirez S."/>
            <person name="Szollosi G.J."/>
            <person name="Szarkandi J.G."/>
            <person name="Papp V."/>
            <person name="Albert L."/>
            <person name="Andreopoulos W."/>
            <person name="Angelini C."/>
            <person name="Antonin V."/>
            <person name="Barry K.W."/>
            <person name="Bougher N.L."/>
            <person name="Buchanan P."/>
            <person name="Buyck B."/>
            <person name="Bense V."/>
            <person name="Catcheside P."/>
            <person name="Chovatia M."/>
            <person name="Cooper J."/>
            <person name="Damon W."/>
            <person name="Desjardin D."/>
            <person name="Finy P."/>
            <person name="Geml J."/>
            <person name="Haridas S."/>
            <person name="Hughes K."/>
            <person name="Justo A."/>
            <person name="Karasinski D."/>
            <person name="Kautmanova I."/>
            <person name="Kiss B."/>
            <person name="Kocsube S."/>
            <person name="Kotiranta H."/>
            <person name="LaButti K.M."/>
            <person name="Lechner B.E."/>
            <person name="Liimatainen K."/>
            <person name="Lipzen A."/>
            <person name="Lukacs Z."/>
            <person name="Mihaltcheva S."/>
            <person name="Morgado L.N."/>
            <person name="Niskanen T."/>
            <person name="Noordeloos M.E."/>
            <person name="Ohm R.A."/>
            <person name="Ortiz-Santana B."/>
            <person name="Ovrebo C."/>
            <person name="Racz N."/>
            <person name="Riley R."/>
            <person name="Savchenko A."/>
            <person name="Shiryaev A."/>
            <person name="Soop K."/>
            <person name="Spirin V."/>
            <person name="Szebenyi C."/>
            <person name="Tomsovsky M."/>
            <person name="Tulloss R.E."/>
            <person name="Uehling J."/>
            <person name="Grigoriev I.V."/>
            <person name="Vagvolgyi C."/>
            <person name="Papp T."/>
            <person name="Martin F.M."/>
            <person name="Miettinen O."/>
            <person name="Hibbett D.S."/>
            <person name="Nagy L.G."/>
        </authorList>
    </citation>
    <scope>NUCLEOTIDE SEQUENCE [LARGE SCALE GENOMIC DNA]</scope>
    <source>
        <strain evidence="2 3">CBS 166.37</strain>
    </source>
</reference>
<sequence length="840" mass="91409">MSTTVVETYDAQMLDYPSDLDVPMHASSDPWFQNEATMEEDGHPLHLQKSTSQEASDITIEVDMESYEDEQTTEYEMEDDIAHYEPNPGSVDVEVHGADSPAHSHDVSHPVSLHSLPSTIHGSEHLPLLQTDQLTHTAGHAPESDQPQHYFKPVSNDLAGPSSGSVTIPSVPPESVVVEEKTWQSETHAIPLSVDGQQTDSDQAAQEVVTESAAGLPDAVQNEYTATENNHSHVGATSLSVGGDEVPIPPTGEETSEHLLEYDHSEGAVKPETRHVSTEPSGSSSGDPHEISEGVYIDPPPPVLLSLSDQAELSLFNEFSTSGSSDLDNNQESHTAHVLLQHLPTLYYEPLSSVFDALREDEYITGIPEYSEGELIFDFYDLQLLISEDNVHTQEVTLHDLNNLHDSLGISGPLRVRLQTVVPRFIVRYHTLQEQVSRLNIGQRADDFSKRPSGQQPNQLQEQPGEDISNPTNVTEGAQEQYEEVNLREEVVVENYAVSGTDANTDQPGDIHTSLEELSETTATVVTETNDTENLIHTSQADSDDVEAEPSDVTPTNQNDEGVENDATEDDVGVEGTVEEGEVEETAEGNEAEGVGGDDVLEEGGDSVETEEDISEGGHNEVEEVYEDYVAEGNLQEDADHESTQQNAEDEEAEEDNSGNIHDQLHTETTADHTQTLRTSAEVPVLDVNQAASYIPPHDAESNIDEEYVEDGASEETHTELSTTAEDESYEQGQDAEEPSAPITELTEKDNVGGSSSTLTDEPELEDPAFAEEDWDDDLDGEGDIDAVWEAENAVSTGSNDSSVTLSSKRSFDEAGLDPDNDDDLEESAINSPGKRARVA</sequence>
<feature type="compositionally biased region" description="Acidic residues" evidence="1">
    <location>
        <begin position="599"/>
        <end position="615"/>
    </location>
</feature>
<feature type="compositionally biased region" description="Acidic residues" evidence="1">
    <location>
        <begin position="561"/>
        <end position="591"/>
    </location>
</feature>
<feature type="compositionally biased region" description="Acidic residues" evidence="1">
    <location>
        <begin position="648"/>
        <end position="657"/>
    </location>
</feature>
<dbReference type="STRING" id="68775.A0A5C3MFY2"/>
<name>A0A5C3MFY2_9AGAR</name>
<evidence type="ECO:0000313" key="3">
    <source>
        <dbReference type="Proteomes" id="UP000308652"/>
    </source>
</evidence>
<keyword evidence="3" id="KW-1185">Reference proteome</keyword>
<feature type="region of interest" description="Disordered" evidence="1">
    <location>
        <begin position="138"/>
        <end position="172"/>
    </location>
</feature>
<dbReference type="EMBL" id="ML213592">
    <property type="protein sequence ID" value="TFK42778.1"/>
    <property type="molecule type" value="Genomic_DNA"/>
</dbReference>
<feature type="compositionally biased region" description="Polar residues" evidence="1">
    <location>
        <begin position="452"/>
        <end position="462"/>
    </location>
</feature>
<proteinExistence type="predicted"/>
<feature type="region of interest" description="Disordered" evidence="1">
    <location>
        <begin position="529"/>
        <end position="840"/>
    </location>
</feature>